<dbReference type="Pfam" id="PF02638">
    <property type="entry name" value="GHL10"/>
    <property type="match status" value="1"/>
</dbReference>
<dbReference type="PROSITE" id="PS51257">
    <property type="entry name" value="PROKAR_LIPOPROTEIN"/>
    <property type="match status" value="1"/>
</dbReference>
<dbReference type="InterPro" id="IPR017853">
    <property type="entry name" value="GH"/>
</dbReference>
<dbReference type="PROSITE" id="PS51272">
    <property type="entry name" value="SLH"/>
    <property type="match status" value="3"/>
</dbReference>
<keyword evidence="2" id="KW-0677">Repeat</keyword>
<dbReference type="EMBL" id="FLUN01000001">
    <property type="protein sequence ID" value="SBW08149.1"/>
    <property type="molecule type" value="Genomic_DNA"/>
</dbReference>
<dbReference type="InterPro" id="IPR001119">
    <property type="entry name" value="SLH_dom"/>
</dbReference>
<feature type="signal peptide" evidence="3">
    <location>
        <begin position="1"/>
        <end position="24"/>
    </location>
</feature>
<evidence type="ECO:0000313" key="5">
    <source>
        <dbReference type="EMBL" id="SBW08149.1"/>
    </source>
</evidence>
<feature type="domain" description="SLH" evidence="4">
    <location>
        <begin position="482"/>
        <end position="541"/>
    </location>
</feature>
<keyword evidence="1 3" id="KW-0732">Signal</keyword>
<sequence length="597" mass="65432">MGGYGKRILAACLGVLLVLSGCTAPTGGETPPVRESNARGDMRAVWVSTVYNLDYPSKATADPAALKREADKILSNAAELGMNAVILQVRPSCDAIYPSELYPWSAWLTGSQATAPKDAFDPLEYWVEQAHALGLELHAWLNPYRVTKKGAQEFAALSAGSPAKQHPEWVIEYENNYYLDPGIPEVRELVVQGAEEIVRNYDVDGVHLDDYFYPGKTFKDDATFAKYGGSFSDRADWRRDNVNQLIKTLDTRLHAIKAGLSFGVSPSGVWRDAKSDPLGSATTGGYESYSASYADSRKWVKEGWIDYICPQIYWYIGHKTMDYKTVAQWWVNTVKGTGVKLYIGMADYMAGSADPSSAWYGVSAIAAQLALNKTIAEVAGEVHFRYQFLADNKDLWDLYLSEYAGVDTGPDAESLAWLARLPVGERTYWAAKYYGKLGAMGVVTGKDDGTYAPEESMTRGAMCKLVFSSIRLLNGTVLAAHLYDNPVPDTAGTWSEPYLVPLFHAGYLDAGDYPNGFNEGRPMSRAEVVKLLVRALGYEDDGSTPETGFPDVKEDAYYIAKAVELGLVTGNEDGTFTPDAPITRATAAVLLLRAMES</sequence>
<accession>A0A212K8U2</accession>
<reference evidence="5" key="1">
    <citation type="submission" date="2016-04" db="EMBL/GenBank/DDBJ databases">
        <authorList>
            <person name="Evans L.H."/>
            <person name="Alamgir A."/>
            <person name="Owens N."/>
            <person name="Weber N.D."/>
            <person name="Virtaneva K."/>
            <person name="Barbian K."/>
            <person name="Babar A."/>
            <person name="Rosenke K."/>
        </authorList>
    </citation>
    <scope>NUCLEOTIDE SEQUENCE</scope>
    <source>
        <strain evidence="5">86</strain>
    </source>
</reference>
<organism evidence="5">
    <name type="scientific">uncultured Eubacteriales bacterium</name>
    <dbReference type="NCBI Taxonomy" id="172733"/>
    <lineage>
        <taxon>Bacteria</taxon>
        <taxon>Bacillati</taxon>
        <taxon>Bacillota</taxon>
        <taxon>Clostridia</taxon>
        <taxon>Eubacteriales</taxon>
        <taxon>environmental samples</taxon>
    </lineage>
</organism>
<dbReference type="Gene3D" id="3.20.20.80">
    <property type="entry name" value="Glycosidases"/>
    <property type="match status" value="1"/>
</dbReference>
<dbReference type="PANTHER" id="PTHR43405:SF1">
    <property type="entry name" value="GLYCOSYL HYDROLASE DIGH"/>
    <property type="match status" value="1"/>
</dbReference>
<feature type="domain" description="SLH" evidence="4">
    <location>
        <begin position="417"/>
        <end position="480"/>
    </location>
</feature>
<gene>
    <name evidence="5" type="ORF">KL86CLO1_12405</name>
</gene>
<protein>
    <recommendedName>
        <fullName evidence="4">SLH domain-containing protein</fullName>
    </recommendedName>
</protein>
<dbReference type="InterPro" id="IPR003790">
    <property type="entry name" value="GHL10"/>
</dbReference>
<evidence type="ECO:0000256" key="1">
    <source>
        <dbReference type="ARBA" id="ARBA00022729"/>
    </source>
</evidence>
<evidence type="ECO:0000256" key="3">
    <source>
        <dbReference type="SAM" id="SignalP"/>
    </source>
</evidence>
<name>A0A212K8U2_9FIRM</name>
<feature type="domain" description="SLH" evidence="4">
    <location>
        <begin position="542"/>
        <end position="597"/>
    </location>
</feature>
<proteinExistence type="predicted"/>
<dbReference type="Pfam" id="PF00395">
    <property type="entry name" value="SLH"/>
    <property type="match status" value="2"/>
</dbReference>
<evidence type="ECO:0000256" key="2">
    <source>
        <dbReference type="ARBA" id="ARBA00022737"/>
    </source>
</evidence>
<dbReference type="AlphaFoldDB" id="A0A212K8U2"/>
<evidence type="ECO:0000259" key="4">
    <source>
        <dbReference type="PROSITE" id="PS51272"/>
    </source>
</evidence>
<dbReference type="InterPro" id="IPR052177">
    <property type="entry name" value="Divisome_Glycosyl_Hydrolase"/>
</dbReference>
<dbReference type="SUPFAM" id="SSF51445">
    <property type="entry name" value="(Trans)glycosidases"/>
    <property type="match status" value="1"/>
</dbReference>
<feature type="chain" id="PRO_5012781324" description="SLH domain-containing protein" evidence="3">
    <location>
        <begin position="25"/>
        <end position="597"/>
    </location>
</feature>
<dbReference type="PANTHER" id="PTHR43405">
    <property type="entry name" value="GLYCOSYL HYDROLASE DIGH"/>
    <property type="match status" value="1"/>
</dbReference>